<feature type="compositionally biased region" description="Basic residues" evidence="1">
    <location>
        <begin position="2556"/>
        <end position="2565"/>
    </location>
</feature>
<feature type="compositionally biased region" description="Low complexity" evidence="1">
    <location>
        <begin position="2750"/>
        <end position="2773"/>
    </location>
</feature>
<dbReference type="Proteomes" id="UP001281761">
    <property type="component" value="Unassembled WGS sequence"/>
</dbReference>
<feature type="compositionally biased region" description="Polar residues" evidence="1">
    <location>
        <begin position="2131"/>
        <end position="2143"/>
    </location>
</feature>
<feature type="region of interest" description="Disordered" evidence="1">
    <location>
        <begin position="4634"/>
        <end position="4662"/>
    </location>
</feature>
<evidence type="ECO:0000256" key="1">
    <source>
        <dbReference type="SAM" id="MobiDB-lite"/>
    </source>
</evidence>
<feature type="region of interest" description="Disordered" evidence="1">
    <location>
        <begin position="3786"/>
        <end position="3813"/>
    </location>
</feature>
<evidence type="ECO:0000313" key="2">
    <source>
        <dbReference type="EMBL" id="KAK2956898.1"/>
    </source>
</evidence>
<sequence>MESLSNEQQAMILDVLQLLPPFCGKDFLDYPQLLLTPPPTFQLPDDASVKRRVLLLQEELEWHIALCQESGNVLQESKKRFMFGVNVVKYEQTALALRHFKDAKSLLQPMVQSALDGINRSSTTSTLNSSQHVVVDFPQTITTDAQISPSIRPSIKIPDAAHEINISSETITYLFYYCLCLLEIAILEGSEVRGEYLQQCLQIASIHEFTSLIPAIRFHLGMHFLGSQRWTQALRCFISGQKTLLGPSSADIPFFGQISWATVAIMVCHMGECIIHIGEEYSIDRILTFVDLVISLHYGSAELESLRKEIVNQQILLTEERKKQQKTDDDDDEEDWDLEFALEEQQNTITQGTSQKQIGLSLAKELDFKDGIVPESCRISHRFLAVEKPKETIKPLIPRTLSPVSISNLLTALPFRHRQQIQPLANLITEENVNLLVNGIADGSEVDPSLASILNWSILCSLFGFHLKPLQPHTQWAFFCSYFGHLWAIRARVSIDETTTFSSETLQKLRIYSVALIILQKAALYLSISRIAEFQKMVRVLTDIFPLFVDWVYLIESTSYVRLSGEFGPDAFIYPRVLRSLLSIADHTHLIFQRVSNCVSATPFHPVTNPNLRDLPSFIAHPFISRTAIPSFLFPIILDCVPSGWERDMTSHFGSRRNTMHQQPKYSSEFSSDTSSAHLTHLAVFPSIDTCPQYDPTFINNLNSLLVTSPIRMQSLSFKDLAARACLCIHLILYDLCPLTFQKLSTKDTTDVCQSELEEALVRSAPVRKGHNTKYQTGVDEKDRYKWLYNSFSPDAISSAFHRIGQESQPHQPSTHLAGMNIDSKVDRRQSYKLLENAKSGGMAFDMWVDTFHQTSNVADLPTSHHEKERVSQKTHQFVLEDFAMINKRFDTMSIEGQSSFRYDDRYSVVNDDSSFQRFRTPEHKPVDLTKGAPPTGFVIVDGVLEFDENQLQAAADLPETLQTPLEPLQPSDSVHSFETDPHETEEGDMHPLLIESIRLKALLFFFNNVTSNVLRSTLAFCLAISQLHLFSNFEAAESLFFEAIEIAESVEKDELSSFTPLIFTHYGFALLRSFADTSLHLDHYINTLDAYRSLICYANMISEPKLADHLCHNIAAIALASSDFEMFVFYEFRFLMHAHFRRSVHTFDLFLSMHAITDVSALSGNWPAHFLILRAALEECLKRPQEPNGQTLDFFKMMIETFIDRGMIARGLDALAMVNLWQHPIQQRITLMLSVARSLKRQRAYAQMMIVIKQLDIQFNQLNRSELIRSRIRKTWQYTIDRASALQTSNVKNSKQGTANPLERSLELHNEHVSQTRLNSMSNIQRQVFEMVLLVSSMYYHTKQFTKALTWLDFIISMAGMDLVGLVAIAYYKRARILAELSLPSNPDAVAVLNEQVLWDCEKDLIPMMPCWILMKPNLLDTTRSNDQIVYLSDDNIQTLLKNSEGLTITYNPIIHSSHFQFSNFSIILPGGSKLYPPPRQSAFGHSTQYADTGSILVASILSFERAQESFISVGDVIRHGKASTCIASAYLHRVFPSAALFLLDQAPLLKLPAPNSVPPPPSTEQNSMFFEEISLQKNLIIPASLELDDSFLEQTASSNMTRSGNDDIASTVVNNTQLRTRLTEFKGGKELSFIEYYAVNGLESALVSSSVAHCIEGYISLAEVRFLGGRLKDAVAFWTEAKNTFSQFFLNGSSFIYPPNASKSHHQHLIAIFRRIVRFLFCFDDVFVKNNIMLIDALMQMDLNSNERFVDLTSPEIYAQQTRNQEQPSLTNLTSLWTKQQIEHESTKTTGKVPKKTAQMDVTPGFTVLLTPSLINDIFQPLGHTLSYVQEIYRNEVYDDSTDRRMMKSTAVMETLVKDSIFKSVQPSKEKKKETETFYGLNRFFQQKTDTDLKGDILESYLTPNALQMWKQICEPLYPKRSDAALARMSVRTTLTETESYTAPKSNRNSTKLDKGIIATFPGPCPSSYRFLDQTLHELRRFSASILSFISLQLYPQAFFAFQMRMKYRFMPSPFLHVPPSYDSSLHIPLSFNLPSFIPTFKNGIKTDLIALRLLKYTNNLTIPYKIDKWIKESMKTVENMNSTTIQLGRLLHNLLGFIILSFDRRYGSRMGTPSSQSSPLHEPVTVTLEGSPTLPIQSGSERPHNLLVPHPSVVDFEVPAASLERMMSQTTEGGEETSSGMSNQSNTEPMTRQNTAIRPFRADMSPTPANHSVVNYKPSSYPALSSSPPSVAYSLPPPTMPTLLPTLLNEISQQDVLYVNLMTAVSYSQHRIKQAYSQGQCSLHVLQSKSVMWNQIMLKEINKHKAVMNLHSRIGRQTRKDLNLLSFSVDPAISNDEFFSQTTSILTSPDLDAIRTKNPPSLPPELPHSVLYDSLSNSIAQHTRMLVILHLDELIFFFHPITGERRVFRFGGVSEQIFTVVDPVKGSHSGSKDILAMKARKESGANPRDDLIDESSSPSSIGQHSLLPILEQSEIDDIQSILSDNPPKKPANDDIPEYLKKYMDPAGDDDEIDEVFEDNSEDADDLKDSPAQRQRSDSESTQSEVFLGLPPDKKRRRKKKQKKQEDSDSDELTGSDSVLVLPPSMIKDKTAHITDLIDDDSSILGGSKHTPGSQPPDQQPNKQKKPKKEDSESDDWGDSNSPLVWSKKPAPFVQPPDNQGTRSSPEGEDDNWDDSDSKPEKLVTDTKKQEAKPTADSDSDDWGDSNSPLVLPTKNPQPKPQPSQLPAKPAPPPTTAASDSNSDDCGDSNSPLVLPTKKPQPNPQLNQLPAKPAPPPTTAASDSNSDDWGDADSPLTLPKAKPKSAVPPVPPREDSAADSDDWGESDSHNSLSSVHPSTQPTVPPKTFQEEESDDDDWGDSDSPLVLPKRQAKPQASLPTATSLAADDLDDIDDWGDDDAPQPLVIDEHGNATREGPAEEGKSKKDDDELDEQLLDLMRRFGEKKSADSESVSEVEELDMSLHARRFTKENSFRLNQKDDNTSGTHLSLAQREVSGVSFKNASSAESDDPLSPLDFRMRRARDWTSQHSSVRMADLVGHRQQNQKWFLSGQTLHGFDSQKGGGVLALLESSLSDANNDYAYLVPETKAVERPDDSYAHLERHLHARIKERDQMIQQPMSKRQHSFKMSTARASIFSIEPPVEHPIINPSTPITPVKLVSSHLLASPQSQPFTINPDVFVNITKDNTLPEGDFTTLRISSPSTIASESMLIQYLTSLTLAPPSAYNVKQRTLDQRQMREWFDVFAILLRHPSTLLPNSTNPHIHTFFNRGTSFRSSVQTNNPFDMALAPFVNFTEQGLQSVDRNLDLKIMIPQISHSQRSVGIGKFGTDELVQLVEAMVPKLGGHPLDVSASPLFLVTSPSLMMFPWESILETQAVRAFTICEALEKYGHVAMVPRNVKEVPSMADSALKAYNPQETIHEDAHSVSELTSLTETNFTHKDVSILVPRTVLTIPGVVNQTLSDYLQQQTEIGIHHSSVYNVVFPDVTQNGEKTRTITHGRPPLVSPINLVNPVMSYSQRFDASSYDSVTIYQLLLQSISKLNQLTIHVPFTTFQTSTFRGPFHLTNLPILKFDNKVVQVWTDNFLTSMMLFLLPTDIKRLKKLNHFDRLLATYRLFCEMLLRVRKEGGHVFTPRTQSTPRIPSVSPLGKPRVLSQSNTETTKLQPLSSFSDIPLASTLATSLIERPVNNSEKLFPEAKDCPSFLSDEPRFGLTSTTIPSTYAPRKVSPLLSKDISGILKIVTLPHSIPSADLVGFIDLWCHKSLNLPLLQLSGQLQQPQLLTAAELTPPEPKDSKEAKAPRQKAQRARAQQREQTDVPLFQMIHEYTGVGQTVIGNKQKTQTLPTQPIFILPITDLLDLSPQLYTLITLRPQLTFIFVPASDIVLVDRIFCKFHDALRKPADKSDMIIPISERPSKDHKKKKDRAQQSEEEKWKNYTMMETMSDRNSMVSDTGNSLQSDLRTRNSSVASIRELGCADSAPHLKEKNVELRPHIGPYQYVMSVVSVLQWDYNIPYRFSFTIHCQFCLDLIDDVEIGKFVDFQVIMPRMLIILASKETKKTLFFGAGFLPITEKDPKTQPCIVCCCEEKKDEHNLAKIIEITGLSFSVIRIIKIPSIVDGVAVHGIHIFWKESGSFRISNSFNDDNDVDVHATRNSTPGVASICPVTLNEGIALLQTDELSCDRLTISTGGVTRNALKLTSIEKLSKQTDLNETEKKLVQKGGPSTPPVKSISLFYPFVCVLRKTYMEIALAFGTSTLYYIFSEDVTQFMNDESIKTEKTKSDKFQIHPQESEFISVASSQDFLKCYPQSTHDYWSSAEFPYRRSPNSHRFRFFIILSKACIEVQLYKPLHLIAHDLKLSKNYQNLIALLRSCDGDILLHQAKDLQTYGTESLVQAVSNKMSPYPFLLPQIPLSPFDLSSWPVIRFTKDLNEAPLHFYYALELIKLHKYVPAFYHIFLSKVHPFHVIQSVFPDVIEKSSFFQKMAETDDSGRKTRHHVSFVMPPFVQSPMRDDLQRSTLIKTMLLTSMIGYLRILRTFVIWERYDELVENEAEITRTTAISTGLTFKEALDDILGSHQLQFDSCISNYYSDGKMNEAVPVTALLSASAFASVSSSGASFKQAVSSGSHAFLASSTHSQGKASLPPTPPPPSLTLSSMPSSHNESGEPIAVTISRMIIEIQNMLAHPLLRSPVEYLLHSNNLNFDAVDNDTMQTNPSFAKYCEGCKQYPTLPTIYHLPLQLASETSAVDLLTLIDTSIVIFTRTSSFPPNEQEAFLAQLLNIPLFFADLEQICLLLLSTQTDNPSNDSVLHILRTHEKHSLALSILNNSIEQSKDDPSFSIEDWIREKAAEDDQIPPPPERPDILRHYPFDSLFSTPSTPPQIPSPINPSSVSKIVGYLQFLGNRSFSLISKYSQELLEMDRTVIRSSFQSLTSVFHSAFSFFDDDNSTTLSYGYHPQQIEYGIQKSLSQKEDQSESNVADILLLHPIEIEARRKRIDLSVLAPVQDGDDSTPRAKTQIVNGDDTNVASFIDLLDVSNISLESTMKMYQVQQLGPGDITNGPIKAKDLEKTGIFVEKADTTILKRLGHSHPVNQNEGFFHCIPRERKELIEGSELSTLLFNFSRNDPQTISSWSNKRVNSLPDSLRIFVRSQSISISEQLDLEYSVDLLIKHCPFHLLPLLDFVIEEEGRTDEWIHTLLIFVLKRLVEYLSESVDMTQFSETTDPHQTYVSVFKIGGIIGFLRRRLISFLKHSVYYNPIVIGEQFEKERRIWKGRIETTSTSNLCLFDEECTILFSRANQHSKALSHLTSEMNAVNEAETYCHLYAEFDCGLQRQLVDSLTRQKMDDGDLVKMILGFDQLSPSDRLSLIPDRIPFSTVFPFIFENLQKMNSTQRNGHITQSLLKSSDLLSEARRTQFTSKRYEMAAHPPACVVCGVPFGTYSRHTQSSAESLQVEYGPDGSPYHPLCYQEMINDPNDFRIYQSRPVIGVRMDENGLKPLLTQRTFDDVLEDSSRPFASILDPVHSNQFLPFTSPDYLDFDPHNPYETVHFVAPSTRH</sequence>
<feature type="compositionally biased region" description="Pro residues" evidence="1">
    <location>
        <begin position="2718"/>
        <end position="2737"/>
    </location>
</feature>
<organism evidence="2 3">
    <name type="scientific">Blattamonas nauphoetae</name>
    <dbReference type="NCBI Taxonomy" id="2049346"/>
    <lineage>
        <taxon>Eukaryota</taxon>
        <taxon>Metamonada</taxon>
        <taxon>Preaxostyla</taxon>
        <taxon>Oxymonadida</taxon>
        <taxon>Blattamonas</taxon>
    </lineage>
</organism>
<feature type="region of interest" description="Disordered" evidence="1">
    <location>
        <begin position="2113"/>
        <end position="2149"/>
    </location>
</feature>
<feature type="region of interest" description="Disordered" evidence="1">
    <location>
        <begin position="3631"/>
        <end position="3657"/>
    </location>
</feature>
<reference evidence="2 3" key="1">
    <citation type="journal article" date="2022" name="bioRxiv">
        <title>Genomics of Preaxostyla Flagellates Illuminates Evolutionary Transitions and the Path Towards Mitochondrial Loss.</title>
        <authorList>
            <person name="Novak L.V.F."/>
            <person name="Treitli S.C."/>
            <person name="Pyrih J."/>
            <person name="Halakuc P."/>
            <person name="Pipaliya S.V."/>
            <person name="Vacek V."/>
            <person name="Brzon O."/>
            <person name="Soukal P."/>
            <person name="Eme L."/>
            <person name="Dacks J.B."/>
            <person name="Karnkowska A."/>
            <person name="Elias M."/>
            <person name="Hampl V."/>
        </authorList>
    </citation>
    <scope>NUCLEOTIDE SEQUENCE [LARGE SCALE GENOMIC DNA]</scope>
    <source>
        <strain evidence="2">NAU3</strain>
        <tissue evidence="2">Gut</tissue>
    </source>
</reference>
<feature type="compositionally biased region" description="Basic and acidic residues" evidence="1">
    <location>
        <begin position="976"/>
        <end position="987"/>
    </location>
</feature>
<feature type="region of interest" description="Disordered" evidence="1">
    <location>
        <begin position="2443"/>
        <end position="2465"/>
    </location>
</feature>
<keyword evidence="3" id="KW-1185">Reference proteome</keyword>
<dbReference type="EMBL" id="JARBJD010000051">
    <property type="protein sequence ID" value="KAK2956898.1"/>
    <property type="molecule type" value="Genomic_DNA"/>
</dbReference>
<evidence type="ECO:0000313" key="3">
    <source>
        <dbReference type="Proteomes" id="UP001281761"/>
    </source>
</evidence>
<comment type="caution">
    <text evidence="2">The sequence shown here is derived from an EMBL/GenBank/DDBJ whole genome shotgun (WGS) entry which is preliminary data.</text>
</comment>
<feature type="compositionally biased region" description="Basic and acidic residues" evidence="1">
    <location>
        <begin position="2529"/>
        <end position="2541"/>
    </location>
</feature>
<protein>
    <submittedName>
        <fullName evidence="2">Uncharacterized protein</fullName>
    </submittedName>
</protein>
<dbReference type="PANTHER" id="PTHR12894:SF27">
    <property type="entry name" value="TRANSFORMING GROWTH FACTOR-BETA RECEPTOR-ASSOCIATED PROTEIN 1"/>
    <property type="match status" value="1"/>
</dbReference>
<dbReference type="InterPro" id="IPR032914">
    <property type="entry name" value="Vam6/VPS39/TRAP1"/>
</dbReference>
<feature type="region of interest" description="Disordered" evidence="1">
    <location>
        <begin position="2171"/>
        <end position="2194"/>
    </location>
</feature>
<dbReference type="PANTHER" id="PTHR12894">
    <property type="entry name" value="CNH DOMAIN CONTAINING"/>
    <property type="match status" value="1"/>
</dbReference>
<feature type="compositionally biased region" description="Low complexity" evidence="1">
    <location>
        <begin position="2707"/>
        <end position="2717"/>
    </location>
</feature>
<feature type="compositionally biased region" description="Acidic residues" evidence="1">
    <location>
        <begin position="2852"/>
        <end position="2862"/>
    </location>
</feature>
<proteinExistence type="predicted"/>
<feature type="compositionally biased region" description="Basic and acidic residues" evidence="1">
    <location>
        <begin position="3790"/>
        <end position="3799"/>
    </location>
</feature>
<feature type="region of interest" description="Disordered" evidence="1">
    <location>
        <begin position="964"/>
        <end position="987"/>
    </location>
</feature>
<name>A0ABQ9XZG3_9EUKA</name>
<feature type="compositionally biased region" description="Basic and acidic residues" evidence="1">
    <location>
        <begin position="2678"/>
        <end position="2698"/>
    </location>
</feature>
<feature type="compositionally biased region" description="Basic and acidic residues" evidence="1">
    <location>
        <begin position="2908"/>
        <end position="2929"/>
    </location>
</feature>
<feature type="compositionally biased region" description="Basic and acidic residues" evidence="1">
    <location>
        <begin position="2443"/>
        <end position="2453"/>
    </location>
</feature>
<feature type="compositionally biased region" description="Acidic residues" evidence="1">
    <location>
        <begin position="2509"/>
        <end position="2528"/>
    </location>
</feature>
<gene>
    <name evidence="2" type="ORF">BLNAU_8175</name>
</gene>
<feature type="region of interest" description="Disordered" evidence="1">
    <location>
        <begin position="3908"/>
        <end position="3930"/>
    </location>
</feature>
<feature type="region of interest" description="Disordered" evidence="1">
    <location>
        <begin position="2483"/>
        <end position="2934"/>
    </location>
</feature>
<feature type="compositionally biased region" description="Basic and acidic residues" evidence="1">
    <location>
        <begin position="2489"/>
        <end position="2506"/>
    </location>
</feature>
<feature type="compositionally biased region" description="Acidic residues" evidence="1">
    <location>
        <begin position="2889"/>
        <end position="2902"/>
    </location>
</feature>
<feature type="compositionally biased region" description="Polar residues" evidence="1">
    <location>
        <begin position="2831"/>
        <end position="2843"/>
    </location>
</feature>
<accession>A0ABQ9XZG3</accession>